<dbReference type="PRINTS" id="PR00080">
    <property type="entry name" value="SDRFAMILY"/>
</dbReference>
<dbReference type="PRINTS" id="PR00081">
    <property type="entry name" value="GDHRDH"/>
</dbReference>
<dbReference type="RefSeq" id="XP_016434578.1">
    <property type="nucleotide sequence ID" value="XM_016579092.1"/>
</dbReference>
<evidence type="ECO:0000313" key="3">
    <source>
        <dbReference type="RefSeq" id="XP_016434578.2"/>
    </source>
</evidence>
<dbReference type="GeneID" id="107760947"/>
<dbReference type="STRING" id="4097.A0A1S3X4E7"/>
<dbReference type="KEGG" id="nta:107760947"/>
<dbReference type="CDD" id="cd05233">
    <property type="entry name" value="SDR_c"/>
    <property type="match status" value="1"/>
</dbReference>
<keyword evidence="2" id="KW-1185">Reference proteome</keyword>
<dbReference type="PANTHER" id="PTHR45267:SF2">
    <property type="entry name" value="NADPH-DEPENDENT PTERIN ALDEHYDE REDUCTASE"/>
    <property type="match status" value="1"/>
</dbReference>
<dbReference type="OrthoDB" id="47007at2759"/>
<dbReference type="PANTHER" id="PTHR45267">
    <property type="match status" value="1"/>
</dbReference>
<dbReference type="SMR" id="A0A1S3X4E7"/>
<reference evidence="3" key="2">
    <citation type="submission" date="2025-08" db="UniProtKB">
        <authorList>
            <consortium name="RefSeq"/>
        </authorList>
    </citation>
    <scope>IDENTIFICATION</scope>
    <source>
        <tissue evidence="3">Leaf</tissue>
    </source>
</reference>
<dbReference type="RefSeq" id="XP_016434578.2">
    <property type="nucleotide sequence ID" value="XM_016579092.2"/>
</dbReference>
<dbReference type="GO" id="GO:0006760">
    <property type="term" value="P:folic acid-containing compound metabolic process"/>
    <property type="evidence" value="ECO:0000318"/>
    <property type="project" value="GO_Central"/>
</dbReference>
<accession>A0A1S3X4E7</accession>
<dbReference type="FunFam" id="3.40.50.720:FF:000434">
    <property type="entry name" value="NADPH-dependent pterin aldehyde reductase"/>
    <property type="match status" value="1"/>
</dbReference>
<dbReference type="PaxDb" id="4097-A0A1S3X4E7"/>
<dbReference type="PROSITE" id="PS00061">
    <property type="entry name" value="ADH_SHORT"/>
    <property type="match status" value="1"/>
</dbReference>
<name>A0A1S3X4E7_TOBAC</name>
<dbReference type="InterPro" id="IPR020904">
    <property type="entry name" value="Sc_DH/Rdtase_CS"/>
</dbReference>
<proteinExistence type="inferred from homology"/>
<dbReference type="Gene3D" id="3.40.50.720">
    <property type="entry name" value="NAD(P)-binding Rossmann-like Domain"/>
    <property type="match status" value="1"/>
</dbReference>
<gene>
    <name evidence="3" type="primary">LOC107760947</name>
</gene>
<dbReference type="AlphaFoldDB" id="A0A1S3X4E7"/>
<sequence>MTLPPMPTTAGISSMRLAGGEIRTVLITGVSRGLGKALALEMAKRGHCVIGCARSQDKLNALQPELASVTNPPSENKHLLMNVDVSLNSSVEELARAVMEKKGVPDIIVNSAGTINRNNKLWEVPAEEFDSVIDTNIKGTANVLRHFIPLMLEKKQGVIINMSSSWGRSAAAQVAPYCTSKWAIEGLTRSVAKELPPGMAAVALNPGVIYTDMLQSCFGSSASLYQTPESWAPKAANMILNLTAADNGASLSV</sequence>
<comment type="similarity">
    <text evidence="1">Belongs to the short-chain dehydrogenases/reductases (SDR) family.</text>
</comment>
<evidence type="ECO:0000256" key="1">
    <source>
        <dbReference type="RuleBase" id="RU000363"/>
    </source>
</evidence>
<protein>
    <submittedName>
        <fullName evidence="3">NADPH-dependent pterin aldehyde reductase</fullName>
    </submittedName>
</protein>
<dbReference type="Pfam" id="PF00106">
    <property type="entry name" value="adh_short"/>
    <property type="match status" value="1"/>
</dbReference>
<dbReference type="OMA" id="MARIWFV"/>
<dbReference type="SUPFAM" id="SSF51735">
    <property type="entry name" value="NAD(P)-binding Rossmann-fold domains"/>
    <property type="match status" value="1"/>
</dbReference>
<dbReference type="InterPro" id="IPR053241">
    <property type="entry name" value="NADPH_pterin_aldehyde_rdct"/>
</dbReference>
<dbReference type="GO" id="GO:0016616">
    <property type="term" value="F:oxidoreductase activity, acting on the CH-OH group of donors, NAD or NADP as acceptor"/>
    <property type="evidence" value="ECO:0000318"/>
    <property type="project" value="GO_Central"/>
</dbReference>
<dbReference type="InterPro" id="IPR002347">
    <property type="entry name" value="SDR_fam"/>
</dbReference>
<organism evidence="2 3">
    <name type="scientific">Nicotiana tabacum</name>
    <name type="common">Common tobacco</name>
    <dbReference type="NCBI Taxonomy" id="4097"/>
    <lineage>
        <taxon>Eukaryota</taxon>
        <taxon>Viridiplantae</taxon>
        <taxon>Streptophyta</taxon>
        <taxon>Embryophyta</taxon>
        <taxon>Tracheophyta</taxon>
        <taxon>Spermatophyta</taxon>
        <taxon>Magnoliopsida</taxon>
        <taxon>eudicotyledons</taxon>
        <taxon>Gunneridae</taxon>
        <taxon>Pentapetalae</taxon>
        <taxon>asterids</taxon>
        <taxon>lamiids</taxon>
        <taxon>Solanales</taxon>
        <taxon>Solanaceae</taxon>
        <taxon>Nicotianoideae</taxon>
        <taxon>Nicotianeae</taxon>
        <taxon>Nicotiana</taxon>
    </lineage>
</organism>
<dbReference type="InterPro" id="IPR036291">
    <property type="entry name" value="NAD(P)-bd_dom_sf"/>
</dbReference>
<evidence type="ECO:0000313" key="2">
    <source>
        <dbReference type="Proteomes" id="UP000790787"/>
    </source>
</evidence>
<reference evidence="2" key="1">
    <citation type="journal article" date="2014" name="Nat. Commun.">
        <title>The tobacco genome sequence and its comparison with those of tomato and potato.</title>
        <authorList>
            <person name="Sierro N."/>
            <person name="Battey J.N."/>
            <person name="Ouadi S."/>
            <person name="Bakaher N."/>
            <person name="Bovet L."/>
            <person name="Willig A."/>
            <person name="Goepfert S."/>
            <person name="Peitsch M.C."/>
            <person name="Ivanov N.V."/>
        </authorList>
    </citation>
    <scope>NUCLEOTIDE SEQUENCE [LARGE SCALE GENOMIC DNA]</scope>
</reference>
<dbReference type="Proteomes" id="UP000790787">
    <property type="component" value="Chromosome 19"/>
</dbReference>
<dbReference type="GO" id="GO:0005829">
    <property type="term" value="C:cytosol"/>
    <property type="evidence" value="ECO:0000318"/>
    <property type="project" value="GO_Central"/>
</dbReference>